<feature type="region of interest" description="Disordered" evidence="1">
    <location>
        <begin position="196"/>
        <end position="463"/>
    </location>
</feature>
<evidence type="ECO:0000256" key="1">
    <source>
        <dbReference type="SAM" id="MobiDB-lite"/>
    </source>
</evidence>
<evidence type="ECO:0000313" key="2">
    <source>
        <dbReference type="EMBL" id="KAJ8405906.1"/>
    </source>
</evidence>
<dbReference type="GO" id="GO:0030496">
    <property type="term" value="C:midbody"/>
    <property type="evidence" value="ECO:0007669"/>
    <property type="project" value="TreeGrafter"/>
</dbReference>
<name>A0AAD7SQG9_9TELE</name>
<dbReference type="InterPro" id="IPR028257">
    <property type="entry name" value="CEP126"/>
</dbReference>
<feature type="compositionally biased region" description="Polar residues" evidence="1">
    <location>
        <begin position="377"/>
        <end position="408"/>
    </location>
</feature>
<reference evidence="2" key="1">
    <citation type="journal article" date="2023" name="Science">
        <title>Genome structures resolve the early diversification of teleost fishes.</title>
        <authorList>
            <person name="Parey E."/>
            <person name="Louis A."/>
            <person name="Montfort J."/>
            <person name="Bouchez O."/>
            <person name="Roques C."/>
            <person name="Iampietro C."/>
            <person name="Lluch J."/>
            <person name="Castinel A."/>
            <person name="Donnadieu C."/>
            <person name="Desvignes T."/>
            <person name="Floi Bucao C."/>
            <person name="Jouanno E."/>
            <person name="Wen M."/>
            <person name="Mejri S."/>
            <person name="Dirks R."/>
            <person name="Jansen H."/>
            <person name="Henkel C."/>
            <person name="Chen W.J."/>
            <person name="Zahm M."/>
            <person name="Cabau C."/>
            <person name="Klopp C."/>
            <person name="Thompson A.W."/>
            <person name="Robinson-Rechavi M."/>
            <person name="Braasch I."/>
            <person name="Lecointre G."/>
            <person name="Bobe J."/>
            <person name="Postlethwait J.H."/>
            <person name="Berthelot C."/>
            <person name="Roest Crollius H."/>
            <person name="Guiguen Y."/>
        </authorList>
    </citation>
    <scope>NUCLEOTIDE SEQUENCE</scope>
    <source>
        <strain evidence="2">NC1722</strain>
    </source>
</reference>
<feature type="region of interest" description="Disordered" evidence="1">
    <location>
        <begin position="74"/>
        <end position="130"/>
    </location>
</feature>
<keyword evidence="3" id="KW-1185">Reference proteome</keyword>
<feature type="compositionally biased region" description="Polar residues" evidence="1">
    <location>
        <begin position="346"/>
        <end position="356"/>
    </location>
</feature>
<dbReference type="PANTHER" id="PTHR31191:SF4">
    <property type="entry name" value="CENTROSOMAL PROTEIN OF 126 KDA"/>
    <property type="match status" value="1"/>
</dbReference>
<sequence length="1083" mass="117931">MQVQKGSSYTNMRADLDWILEDEHDILVEEQKACRARARKFSLETNRRRRALEERRKEDDVREQKLRDEILQQRKHKVQDVTERFQRAHLPPSQRKRQASRRGTFFRSPTSNRSYTSSPSSSASSSGSRYQRQLTTAVAYAKLMQERSGGSLKSSQLLFHNELQETQRLLEERQLNSLQDFQREVGQLGQSESLSSLDSLENEVSHRQPTGSPGCTSCSSSDNSEVSNCARPQSPRKPFSDPRPTSEFTSCGSEHSGEGLHRTNTIYQPPIEEAEGPRDHDKTMQAGDLKPALTPSHQATSDGILGNVVPLTPQDRTNPLESTEPNPNGPCEKVPVAAPCKAWASPDTTPAKSSWPTEGDVPGQTRFCSHPPATQIIMPTNPGSGREVNSSATPVSQTGTDPEGSATTPPEKFSHLNKSHLTFDAKTSCDRDADPETRRAQSWPSAPSDPTSKSYHVKLSTGHEQEPLITSAVVSASSSACRPDNVKSVKGILKKDSKYVTCHAKVTFSPASPQHFAVSVKDSVELMKHRERDGESSKGVKKKLRWFDEVDYNEEDDDTRPFRDVSRQHTQGRGKPTNPLQGKAISVGLQEGPVQASASGVTRTIPPSQVVTPPTPASHHRAKQAWTDSRGPERADEGRPEMGSPRRGRTRGPRRVRSARARLGPAPPRTRKGAMVRPQSASTASQVYRAAQGRIIVPHPPPKAGSPEVKLAQGLSTTDEVVPNLNPAKSAYAEVQSYGRSRPLAEQASNGYAVLPGSSVSTAGGVAFAPFPPSYALSAYEAITKATYAMGNGQAAGQQEAVGRRGPLYVEHGLNLTQTPTDEEISQLWHGVRSALGPKDDNQAYGDPRNLVTYNSLLSGLTQARANLSHVTIDGGSLLSGIKAVTRMGGFFVTTSNLSKSPVRRKQSADSNGIKHRALLEQRRVTSGSGPRKLPIPTQTTVQISPLGSKADQISGVALQDEAQAQFLLAENLVESSTTDADILAAIETAHAQVQRPAAPMQQRPQHPGPSALSLEEQRLMLSLDRLNHRLQYVQEATAGNPSVPSVLQIVTPANLPSRPGEGQGMAKRRYRASSADNRPQRR</sequence>
<feature type="compositionally biased region" description="Basic residues" evidence="1">
    <location>
        <begin position="646"/>
        <end position="660"/>
    </location>
</feature>
<protein>
    <recommendedName>
        <fullName evidence="4">Centrosomal protein of 126 kDa</fullName>
    </recommendedName>
</protein>
<organism evidence="2 3">
    <name type="scientific">Aldrovandia affinis</name>
    <dbReference type="NCBI Taxonomy" id="143900"/>
    <lineage>
        <taxon>Eukaryota</taxon>
        <taxon>Metazoa</taxon>
        <taxon>Chordata</taxon>
        <taxon>Craniata</taxon>
        <taxon>Vertebrata</taxon>
        <taxon>Euteleostomi</taxon>
        <taxon>Actinopterygii</taxon>
        <taxon>Neopterygii</taxon>
        <taxon>Teleostei</taxon>
        <taxon>Notacanthiformes</taxon>
        <taxon>Halosauridae</taxon>
        <taxon>Aldrovandia</taxon>
    </lineage>
</organism>
<dbReference type="GO" id="GO:1905515">
    <property type="term" value="P:non-motile cilium assembly"/>
    <property type="evidence" value="ECO:0007669"/>
    <property type="project" value="InterPro"/>
</dbReference>
<dbReference type="GO" id="GO:0007052">
    <property type="term" value="P:mitotic spindle organization"/>
    <property type="evidence" value="ECO:0007669"/>
    <property type="project" value="InterPro"/>
</dbReference>
<feature type="compositionally biased region" description="Low complexity" evidence="1">
    <location>
        <begin position="209"/>
        <end position="221"/>
    </location>
</feature>
<dbReference type="PANTHER" id="PTHR31191">
    <property type="entry name" value="CENTROSOMAL PROTEIN CEP126"/>
    <property type="match status" value="1"/>
</dbReference>
<dbReference type="GO" id="GO:0005813">
    <property type="term" value="C:centrosome"/>
    <property type="evidence" value="ECO:0007669"/>
    <property type="project" value="InterPro"/>
</dbReference>
<evidence type="ECO:0000313" key="3">
    <source>
        <dbReference type="Proteomes" id="UP001221898"/>
    </source>
</evidence>
<feature type="region of interest" description="Disordered" evidence="1">
    <location>
        <begin position="1053"/>
        <end position="1083"/>
    </location>
</feature>
<feature type="compositionally biased region" description="Polar residues" evidence="1">
    <location>
        <begin position="440"/>
        <end position="454"/>
    </location>
</feature>
<feature type="compositionally biased region" description="Polar residues" evidence="1">
    <location>
        <begin position="222"/>
        <end position="231"/>
    </location>
</feature>
<dbReference type="AlphaFoldDB" id="A0AAD7SQG9"/>
<feature type="region of interest" description="Disordered" evidence="1">
    <location>
        <begin position="554"/>
        <end position="681"/>
    </location>
</feature>
<dbReference type="EMBL" id="JAINUG010000046">
    <property type="protein sequence ID" value="KAJ8405906.1"/>
    <property type="molecule type" value="Genomic_DNA"/>
</dbReference>
<feature type="compositionally biased region" description="Basic and acidic residues" evidence="1">
    <location>
        <begin position="74"/>
        <end position="86"/>
    </location>
</feature>
<dbReference type="Pfam" id="PF15352">
    <property type="entry name" value="K1377"/>
    <property type="match status" value="4"/>
</dbReference>
<feature type="compositionally biased region" description="Polar residues" evidence="1">
    <location>
        <begin position="596"/>
        <end position="612"/>
    </location>
</feature>
<dbReference type="GO" id="GO:0031122">
    <property type="term" value="P:cytoplasmic microtubule organization"/>
    <property type="evidence" value="ECO:0007669"/>
    <property type="project" value="InterPro"/>
</dbReference>
<dbReference type="Proteomes" id="UP001221898">
    <property type="component" value="Unassembled WGS sequence"/>
</dbReference>
<feature type="compositionally biased region" description="Low complexity" evidence="1">
    <location>
        <begin position="108"/>
        <end position="130"/>
    </location>
</feature>
<feature type="compositionally biased region" description="Polar residues" evidence="1">
    <location>
        <begin position="314"/>
        <end position="326"/>
    </location>
</feature>
<evidence type="ECO:0008006" key="4">
    <source>
        <dbReference type="Google" id="ProtNLM"/>
    </source>
</evidence>
<accession>A0AAD7SQG9</accession>
<gene>
    <name evidence="2" type="ORF">AAFF_G00313430</name>
</gene>
<dbReference type="GO" id="GO:0097546">
    <property type="term" value="C:ciliary base"/>
    <property type="evidence" value="ECO:0007669"/>
    <property type="project" value="InterPro"/>
</dbReference>
<comment type="caution">
    <text evidence="2">The sequence shown here is derived from an EMBL/GenBank/DDBJ whole genome shotgun (WGS) entry which is preliminary data.</text>
</comment>
<proteinExistence type="predicted"/>
<feature type="compositionally biased region" description="Basic and acidic residues" evidence="1">
    <location>
        <begin position="630"/>
        <end position="640"/>
    </location>
</feature>
<feature type="compositionally biased region" description="Basic and acidic residues" evidence="1">
    <location>
        <begin position="421"/>
        <end position="439"/>
    </location>
</feature>